<dbReference type="SUPFAM" id="SSF48452">
    <property type="entry name" value="TPR-like"/>
    <property type="match status" value="1"/>
</dbReference>
<dbReference type="Proteomes" id="UP000632498">
    <property type="component" value="Unassembled WGS sequence"/>
</dbReference>
<dbReference type="Pfam" id="PF14559">
    <property type="entry name" value="TPR_19"/>
    <property type="match status" value="2"/>
</dbReference>
<accession>A0A917BXU0</accession>
<dbReference type="EMBL" id="BMHV01000006">
    <property type="protein sequence ID" value="GGF59706.1"/>
    <property type="molecule type" value="Genomic_DNA"/>
</dbReference>
<feature type="domain" description="HemY N-terminal" evidence="6">
    <location>
        <begin position="27"/>
        <end position="133"/>
    </location>
</feature>
<evidence type="ECO:0000256" key="1">
    <source>
        <dbReference type="ARBA" id="ARBA00004370"/>
    </source>
</evidence>
<reference evidence="7" key="1">
    <citation type="journal article" date="2014" name="Int. J. Syst. Evol. Microbiol.">
        <title>Complete genome sequence of Corynebacterium casei LMG S-19264T (=DSM 44701T), isolated from a smear-ripened cheese.</title>
        <authorList>
            <consortium name="US DOE Joint Genome Institute (JGI-PGF)"/>
            <person name="Walter F."/>
            <person name="Albersmeier A."/>
            <person name="Kalinowski J."/>
            <person name="Ruckert C."/>
        </authorList>
    </citation>
    <scope>NUCLEOTIDE SEQUENCE</scope>
    <source>
        <strain evidence="7">CGMCC 1.15254</strain>
    </source>
</reference>
<protein>
    <submittedName>
        <fullName evidence="7">Heme biosynthesis protein HemY</fullName>
    </submittedName>
</protein>
<dbReference type="GO" id="GO:0016020">
    <property type="term" value="C:membrane"/>
    <property type="evidence" value="ECO:0007669"/>
    <property type="project" value="UniProtKB-SubCell"/>
</dbReference>
<evidence type="ECO:0000256" key="5">
    <source>
        <dbReference type="SAM" id="Phobius"/>
    </source>
</evidence>
<dbReference type="InterPro" id="IPR011990">
    <property type="entry name" value="TPR-like_helical_dom_sf"/>
</dbReference>
<keyword evidence="2 5" id="KW-0812">Transmembrane</keyword>
<dbReference type="AlphaFoldDB" id="A0A917BXU0"/>
<proteinExistence type="predicted"/>
<name>A0A917BXU0_9PROT</name>
<evidence type="ECO:0000313" key="7">
    <source>
        <dbReference type="EMBL" id="GGF59706.1"/>
    </source>
</evidence>
<dbReference type="InterPro" id="IPR016982">
    <property type="entry name" value="Mms48"/>
</dbReference>
<evidence type="ECO:0000256" key="3">
    <source>
        <dbReference type="ARBA" id="ARBA00022989"/>
    </source>
</evidence>
<evidence type="ECO:0000256" key="4">
    <source>
        <dbReference type="ARBA" id="ARBA00023136"/>
    </source>
</evidence>
<keyword evidence="3 5" id="KW-1133">Transmembrane helix</keyword>
<reference evidence="7" key="2">
    <citation type="submission" date="2020-09" db="EMBL/GenBank/DDBJ databases">
        <authorList>
            <person name="Sun Q."/>
            <person name="Zhou Y."/>
        </authorList>
    </citation>
    <scope>NUCLEOTIDE SEQUENCE</scope>
    <source>
        <strain evidence="7">CGMCC 1.15254</strain>
    </source>
</reference>
<organism evidence="7 8">
    <name type="scientific">Terasakiella brassicae</name>
    <dbReference type="NCBI Taxonomy" id="1634917"/>
    <lineage>
        <taxon>Bacteria</taxon>
        <taxon>Pseudomonadati</taxon>
        <taxon>Pseudomonadota</taxon>
        <taxon>Alphaproteobacteria</taxon>
        <taxon>Rhodospirillales</taxon>
        <taxon>Terasakiellaceae</taxon>
        <taxon>Terasakiella</taxon>
    </lineage>
</organism>
<keyword evidence="8" id="KW-1185">Reference proteome</keyword>
<comment type="subcellular location">
    <subcellularLocation>
        <location evidence="1">Membrane</location>
    </subcellularLocation>
</comment>
<evidence type="ECO:0000313" key="8">
    <source>
        <dbReference type="Proteomes" id="UP000632498"/>
    </source>
</evidence>
<gene>
    <name evidence="7" type="ORF">GCM10011332_11710</name>
</gene>
<feature type="transmembrane region" description="Helical" evidence="5">
    <location>
        <begin position="5"/>
        <end position="22"/>
    </location>
</feature>
<sequence length="448" mass="50107">MFSRIVKYIVLLLVLVAIGIWFAENPGHVSIEWQGLIVDVPIILALIATLIIIGVCALIYRAWLFMRRSPKAFGSYRKEQRTHKGYDALTKGMVAVAAGDTQEARKHARKADSLLEDPSLTMLLSAQAAQLEGDDKAATRFFDEMSQTKGMEFLGLRGLLNQAISRGDNEEALKLAKQMYRLKPKTEWLSRNLFELQLEKAQWAEAENTLAGLIKNKQVDGDKGIRQKAVLMVERAKQAEAENQMEAAIKLLGQALKLDSTLIPAAQELARLLAKTNKTRKAINVIEEMWMRNPHPALYDLYQDLQGEPDALKRVRLAEKLAGKYRQHVESRVIIARAALEAQLWGEARDELETLLIEAPSARVYALMAELVETENGDLSGAREWLRKATEAPSNPAWVCDSCGDVSARWTAVCPKCQGFDTQKWQTPPQASVAQIEHQTEANKPVIV</sequence>
<evidence type="ECO:0000256" key="2">
    <source>
        <dbReference type="ARBA" id="ARBA00022692"/>
    </source>
</evidence>
<dbReference type="RefSeq" id="WP_188662737.1">
    <property type="nucleotide sequence ID" value="NZ_BMHV01000006.1"/>
</dbReference>
<keyword evidence="4 5" id="KW-0472">Membrane</keyword>
<feature type="transmembrane region" description="Helical" evidence="5">
    <location>
        <begin position="42"/>
        <end position="63"/>
    </location>
</feature>
<dbReference type="Gene3D" id="1.25.40.10">
    <property type="entry name" value="Tetratricopeptide repeat domain"/>
    <property type="match status" value="1"/>
</dbReference>
<dbReference type="PIRSF" id="PIRSF031802">
    <property type="entry name" value="UCP031802"/>
    <property type="match status" value="1"/>
</dbReference>
<comment type="caution">
    <text evidence="7">The sequence shown here is derived from an EMBL/GenBank/DDBJ whole genome shotgun (WGS) entry which is preliminary data.</text>
</comment>
<dbReference type="InterPro" id="IPR010817">
    <property type="entry name" value="HemY_N"/>
</dbReference>
<dbReference type="Pfam" id="PF07219">
    <property type="entry name" value="HemY_N"/>
    <property type="match status" value="1"/>
</dbReference>
<evidence type="ECO:0000259" key="6">
    <source>
        <dbReference type="Pfam" id="PF07219"/>
    </source>
</evidence>